<reference evidence="1 2" key="1">
    <citation type="submission" date="2014-04" db="EMBL/GenBank/DDBJ databases">
        <authorList>
            <consortium name="DOE Joint Genome Institute"/>
            <person name="Kuo A."/>
            <person name="Girlanda M."/>
            <person name="Perotto S."/>
            <person name="Kohler A."/>
            <person name="Nagy L.G."/>
            <person name="Floudas D."/>
            <person name="Copeland A."/>
            <person name="Barry K.W."/>
            <person name="Cichocki N."/>
            <person name="Veneault-Fourrey C."/>
            <person name="LaButti K."/>
            <person name="Lindquist E.A."/>
            <person name="Lipzen A."/>
            <person name="Lundell T."/>
            <person name="Morin E."/>
            <person name="Murat C."/>
            <person name="Sun H."/>
            <person name="Tunlid A."/>
            <person name="Henrissat B."/>
            <person name="Grigoriev I.V."/>
            <person name="Hibbett D.S."/>
            <person name="Martin F."/>
            <person name="Nordberg H.P."/>
            <person name="Cantor M.N."/>
            <person name="Hua S.X."/>
        </authorList>
    </citation>
    <scope>NUCLEOTIDE SEQUENCE [LARGE SCALE GENOMIC DNA]</scope>
    <source>
        <strain evidence="1 2">MUT 4182</strain>
    </source>
</reference>
<dbReference type="AlphaFoldDB" id="A0A0C3PPS2"/>
<reference evidence="2" key="2">
    <citation type="submission" date="2015-01" db="EMBL/GenBank/DDBJ databases">
        <title>Evolutionary Origins and Diversification of the Mycorrhizal Mutualists.</title>
        <authorList>
            <consortium name="DOE Joint Genome Institute"/>
            <consortium name="Mycorrhizal Genomics Consortium"/>
            <person name="Kohler A."/>
            <person name="Kuo A."/>
            <person name="Nagy L.G."/>
            <person name="Floudas D."/>
            <person name="Copeland A."/>
            <person name="Barry K.W."/>
            <person name="Cichocki N."/>
            <person name="Veneault-Fourrey C."/>
            <person name="LaButti K."/>
            <person name="Lindquist E.A."/>
            <person name="Lipzen A."/>
            <person name="Lundell T."/>
            <person name="Morin E."/>
            <person name="Murat C."/>
            <person name="Riley R."/>
            <person name="Ohm R."/>
            <person name="Sun H."/>
            <person name="Tunlid A."/>
            <person name="Henrissat B."/>
            <person name="Grigoriev I.V."/>
            <person name="Hibbett D.S."/>
            <person name="Martin F."/>
        </authorList>
    </citation>
    <scope>NUCLEOTIDE SEQUENCE [LARGE SCALE GENOMIC DNA]</scope>
    <source>
        <strain evidence="2">MUT 4182</strain>
    </source>
</reference>
<dbReference type="EMBL" id="KN823549">
    <property type="protein sequence ID" value="KIO16505.1"/>
    <property type="molecule type" value="Genomic_DNA"/>
</dbReference>
<accession>A0A0C3PPS2</accession>
<dbReference type="Proteomes" id="UP000054248">
    <property type="component" value="Unassembled WGS sequence"/>
</dbReference>
<name>A0A0C3PPS2_9AGAM</name>
<evidence type="ECO:0000313" key="1">
    <source>
        <dbReference type="EMBL" id="KIO16505.1"/>
    </source>
</evidence>
<sequence length="59" mass="6748">MPCLPSATFSVQSFSSAVTMQQPAAEHSDLTPSRWPHQSHMYHRGFNPIRLFFRTLSRA</sequence>
<keyword evidence="2" id="KW-1185">Reference proteome</keyword>
<evidence type="ECO:0000313" key="2">
    <source>
        <dbReference type="Proteomes" id="UP000054248"/>
    </source>
</evidence>
<dbReference type="HOGENOM" id="CLU_2962615_0_0_1"/>
<organism evidence="1 2">
    <name type="scientific">Tulasnella calospora MUT 4182</name>
    <dbReference type="NCBI Taxonomy" id="1051891"/>
    <lineage>
        <taxon>Eukaryota</taxon>
        <taxon>Fungi</taxon>
        <taxon>Dikarya</taxon>
        <taxon>Basidiomycota</taxon>
        <taxon>Agaricomycotina</taxon>
        <taxon>Agaricomycetes</taxon>
        <taxon>Cantharellales</taxon>
        <taxon>Tulasnellaceae</taxon>
        <taxon>Tulasnella</taxon>
    </lineage>
</organism>
<proteinExistence type="predicted"/>
<gene>
    <name evidence="1" type="ORF">M407DRAFT_187755</name>
</gene>
<protein>
    <submittedName>
        <fullName evidence="1">Uncharacterized protein</fullName>
    </submittedName>
</protein>